<protein>
    <submittedName>
        <fullName evidence="1">Uncharacterized protein</fullName>
    </submittedName>
</protein>
<accession>A0A9K3D3F3</accession>
<dbReference type="EMBL" id="BDIP01003114">
    <property type="protein sequence ID" value="GIQ87292.1"/>
    <property type="molecule type" value="Genomic_DNA"/>
</dbReference>
<comment type="caution">
    <text evidence="1">The sequence shown here is derived from an EMBL/GenBank/DDBJ whole genome shotgun (WGS) entry which is preliminary data.</text>
</comment>
<gene>
    <name evidence="1" type="ORF">KIPB_009299</name>
</gene>
<organism evidence="1 2">
    <name type="scientific">Kipferlia bialata</name>
    <dbReference type="NCBI Taxonomy" id="797122"/>
    <lineage>
        <taxon>Eukaryota</taxon>
        <taxon>Metamonada</taxon>
        <taxon>Carpediemonas-like organisms</taxon>
        <taxon>Kipferlia</taxon>
    </lineage>
</organism>
<keyword evidence="2" id="KW-1185">Reference proteome</keyword>
<sequence length="82" mass="9276">CLGSGLALSFGDEQVWAYNAVSGQFSVILESLRTYHLFDSYPSCMINEDTVLVCANHDHHDDNHRAETFLISVDKDRLWEAT</sequence>
<evidence type="ECO:0000313" key="2">
    <source>
        <dbReference type="Proteomes" id="UP000265618"/>
    </source>
</evidence>
<feature type="non-terminal residue" evidence="1">
    <location>
        <position position="1"/>
    </location>
</feature>
<name>A0A9K3D3F3_9EUKA</name>
<evidence type="ECO:0000313" key="1">
    <source>
        <dbReference type="EMBL" id="GIQ87292.1"/>
    </source>
</evidence>
<dbReference type="Proteomes" id="UP000265618">
    <property type="component" value="Unassembled WGS sequence"/>
</dbReference>
<reference evidence="1 2" key="1">
    <citation type="journal article" date="2018" name="PLoS ONE">
        <title>The draft genome of Kipferlia bialata reveals reductive genome evolution in fornicate parasites.</title>
        <authorList>
            <person name="Tanifuji G."/>
            <person name="Takabayashi S."/>
            <person name="Kume K."/>
            <person name="Takagi M."/>
            <person name="Nakayama T."/>
            <person name="Kamikawa R."/>
            <person name="Inagaki Y."/>
            <person name="Hashimoto T."/>
        </authorList>
    </citation>
    <scope>NUCLEOTIDE SEQUENCE [LARGE SCALE GENOMIC DNA]</scope>
    <source>
        <strain evidence="1">NY0173</strain>
    </source>
</reference>
<proteinExistence type="predicted"/>
<dbReference type="AlphaFoldDB" id="A0A9K3D3F3"/>